<dbReference type="EMBL" id="JACHIA010000017">
    <property type="protein sequence ID" value="MBB6072726.1"/>
    <property type="molecule type" value="Genomic_DNA"/>
</dbReference>
<dbReference type="Pfam" id="PF00557">
    <property type="entry name" value="Peptidase_M24"/>
    <property type="match status" value="1"/>
</dbReference>
<evidence type="ECO:0000313" key="3">
    <source>
        <dbReference type="Proteomes" id="UP000582837"/>
    </source>
</evidence>
<dbReference type="PANTHER" id="PTHR46112">
    <property type="entry name" value="AMINOPEPTIDASE"/>
    <property type="match status" value="1"/>
</dbReference>
<keyword evidence="2" id="KW-0031">Aminopeptidase</keyword>
<dbReference type="SUPFAM" id="SSF55920">
    <property type="entry name" value="Creatinase/aminopeptidase"/>
    <property type="match status" value="1"/>
</dbReference>
<feature type="domain" description="Peptidase M24" evidence="1">
    <location>
        <begin position="166"/>
        <end position="381"/>
    </location>
</feature>
<comment type="caution">
    <text evidence="2">The sequence shown here is derived from an EMBL/GenBank/DDBJ whole genome shotgun (WGS) entry which is preliminary data.</text>
</comment>
<keyword evidence="3" id="KW-1185">Reference proteome</keyword>
<evidence type="ECO:0000313" key="2">
    <source>
        <dbReference type="EMBL" id="MBB6072726.1"/>
    </source>
</evidence>
<dbReference type="GO" id="GO:0004177">
    <property type="term" value="F:aminopeptidase activity"/>
    <property type="evidence" value="ECO:0007669"/>
    <property type="project" value="UniProtKB-KW"/>
</dbReference>
<dbReference type="Gene3D" id="3.90.230.10">
    <property type="entry name" value="Creatinase/methionine aminopeptidase superfamily"/>
    <property type="match status" value="1"/>
</dbReference>
<organism evidence="2 3">
    <name type="scientific">Longimicrobium terrae</name>
    <dbReference type="NCBI Taxonomy" id="1639882"/>
    <lineage>
        <taxon>Bacteria</taxon>
        <taxon>Pseudomonadati</taxon>
        <taxon>Gemmatimonadota</taxon>
        <taxon>Longimicrobiia</taxon>
        <taxon>Longimicrobiales</taxon>
        <taxon>Longimicrobiaceae</taxon>
        <taxon>Longimicrobium</taxon>
    </lineage>
</organism>
<dbReference type="InterPro" id="IPR036005">
    <property type="entry name" value="Creatinase/aminopeptidase-like"/>
</dbReference>
<keyword evidence="2" id="KW-0645">Protease</keyword>
<keyword evidence="2" id="KW-0378">Hydrolase</keyword>
<dbReference type="PANTHER" id="PTHR46112:SF3">
    <property type="entry name" value="AMINOPEPTIDASE YPDF"/>
    <property type="match status" value="1"/>
</dbReference>
<reference evidence="2 3" key="1">
    <citation type="submission" date="2020-08" db="EMBL/GenBank/DDBJ databases">
        <title>Genomic Encyclopedia of Type Strains, Phase IV (KMG-IV): sequencing the most valuable type-strain genomes for metagenomic binning, comparative biology and taxonomic classification.</title>
        <authorList>
            <person name="Goeker M."/>
        </authorList>
    </citation>
    <scope>NUCLEOTIDE SEQUENCE [LARGE SCALE GENOMIC DNA]</scope>
    <source>
        <strain evidence="2 3">DSM 29007</strain>
    </source>
</reference>
<dbReference type="Proteomes" id="UP000582837">
    <property type="component" value="Unassembled WGS sequence"/>
</dbReference>
<dbReference type="InterPro" id="IPR000994">
    <property type="entry name" value="Pept_M24"/>
</dbReference>
<evidence type="ECO:0000259" key="1">
    <source>
        <dbReference type="Pfam" id="PF00557"/>
    </source>
</evidence>
<dbReference type="AlphaFoldDB" id="A0A841H4A0"/>
<protein>
    <submittedName>
        <fullName evidence="2">Xaa-Pro aminopeptidase</fullName>
    </submittedName>
</protein>
<dbReference type="RefSeq" id="WP_170038788.1">
    <property type="nucleotide sequence ID" value="NZ_JABDTL010000002.1"/>
</dbReference>
<accession>A0A841H4A0</accession>
<gene>
    <name evidence="2" type="ORF">HNQ61_004389</name>
</gene>
<sequence>MMAVVEETVALSRDTVERIREHLRGTRVDGWLLYNFKGNNPIASDLLGLPAMTRRYFVWIPAQGEPVALTHRIEQQPWTGWIGENWPYSSWRELDSRLAQLLGGNPRVAMEYAASDAVPYVDRVPAGVIELVRATGAKIVTSADLVSAFYARWSDEGLASHRRAARDVYETAHGAFRHVAQALRAGRTLTEWDVRVWIGEEFERRGITVGGDAIVAVNGNAANPHYGPSAEKHSEIRPGDLVLIDLWGKENDASVYADQTWMGYAGEQVPERIADIFAAVRDARLAAIDLVRRRWRAGEDVAGYEADDASRAVITDRGWGDAFIHRTGHSIDRDLHGSGPNIDNLETRDTRTLIQGVGFSIEPGIYLPGDLGFRSEVNVYMGADGPEVTTPEPQTEVYALLSDPRFA</sequence>
<name>A0A841H4A0_9BACT</name>
<proteinExistence type="predicted"/>
<dbReference type="InterPro" id="IPR050659">
    <property type="entry name" value="Peptidase_M24B"/>
</dbReference>